<dbReference type="EMBL" id="JBHSYQ010000003">
    <property type="protein sequence ID" value="MFC6997881.1"/>
    <property type="molecule type" value="Genomic_DNA"/>
</dbReference>
<dbReference type="PANTHER" id="PTHR11705">
    <property type="entry name" value="PROTEASE FAMILY M14 CARBOXYPEPTIDASE A,B"/>
    <property type="match status" value="1"/>
</dbReference>
<comment type="cofactor">
    <cofactor evidence="1">
        <name>Zn(2+)</name>
        <dbReference type="ChEBI" id="CHEBI:29105"/>
    </cofactor>
</comment>
<evidence type="ECO:0000256" key="7">
    <source>
        <dbReference type="PROSITE-ProRule" id="PRU01379"/>
    </source>
</evidence>
<dbReference type="Pfam" id="PF00246">
    <property type="entry name" value="Peptidase_M14"/>
    <property type="match status" value="1"/>
</dbReference>
<dbReference type="SMART" id="SM00631">
    <property type="entry name" value="Zn_pept"/>
    <property type="match status" value="1"/>
</dbReference>
<keyword evidence="4" id="KW-0378">Hydrolase</keyword>
<dbReference type="CDD" id="cd06238">
    <property type="entry name" value="M14-like"/>
    <property type="match status" value="1"/>
</dbReference>
<comment type="caution">
    <text evidence="10">The sequence shown here is derived from an EMBL/GenBank/DDBJ whole genome shotgun (WGS) entry which is preliminary data.</text>
</comment>
<dbReference type="Proteomes" id="UP001596405">
    <property type="component" value="Unassembled WGS sequence"/>
</dbReference>
<gene>
    <name evidence="10" type="ORF">ACFQHR_09595</name>
</gene>
<dbReference type="InterPro" id="IPR029062">
    <property type="entry name" value="Class_I_gatase-like"/>
</dbReference>
<accession>A0ABW2DJ85</accession>
<dbReference type="PANTHER" id="PTHR11705:SF143">
    <property type="entry name" value="SLL0236 PROTEIN"/>
    <property type="match status" value="1"/>
</dbReference>
<evidence type="ECO:0000256" key="6">
    <source>
        <dbReference type="ARBA" id="ARBA00023049"/>
    </source>
</evidence>
<evidence type="ECO:0000259" key="9">
    <source>
        <dbReference type="PROSITE" id="PS52035"/>
    </source>
</evidence>
<proteinExistence type="inferred from homology"/>
<organism evidence="10 11">
    <name type="scientific">Rufibacter roseus</name>
    <dbReference type="NCBI Taxonomy" id="1567108"/>
    <lineage>
        <taxon>Bacteria</taxon>
        <taxon>Pseudomonadati</taxon>
        <taxon>Bacteroidota</taxon>
        <taxon>Cytophagia</taxon>
        <taxon>Cytophagales</taxon>
        <taxon>Hymenobacteraceae</taxon>
        <taxon>Rufibacter</taxon>
    </lineage>
</organism>
<dbReference type="Gene3D" id="3.40.50.880">
    <property type="match status" value="1"/>
</dbReference>
<dbReference type="RefSeq" id="WP_074988439.1">
    <property type="nucleotide sequence ID" value="NZ_JBHSYQ010000003.1"/>
</dbReference>
<keyword evidence="8" id="KW-0732">Signal</keyword>
<dbReference type="SUPFAM" id="SSF53187">
    <property type="entry name" value="Zn-dependent exopeptidases"/>
    <property type="match status" value="1"/>
</dbReference>
<evidence type="ECO:0000256" key="3">
    <source>
        <dbReference type="ARBA" id="ARBA00022670"/>
    </source>
</evidence>
<dbReference type="InterPro" id="IPR000834">
    <property type="entry name" value="Peptidase_M14"/>
</dbReference>
<feature type="chain" id="PRO_5046281706" evidence="8">
    <location>
        <begin position="23"/>
        <end position="859"/>
    </location>
</feature>
<reference evidence="11" key="1">
    <citation type="journal article" date="2019" name="Int. J. Syst. Evol. Microbiol.">
        <title>The Global Catalogue of Microorganisms (GCM) 10K type strain sequencing project: providing services to taxonomists for standard genome sequencing and annotation.</title>
        <authorList>
            <consortium name="The Broad Institute Genomics Platform"/>
            <consortium name="The Broad Institute Genome Sequencing Center for Infectious Disease"/>
            <person name="Wu L."/>
            <person name="Ma J."/>
        </authorList>
    </citation>
    <scope>NUCLEOTIDE SEQUENCE [LARGE SCALE GENOMIC DNA]</scope>
    <source>
        <strain evidence="11">CGMCC 4.7393</strain>
    </source>
</reference>
<evidence type="ECO:0000256" key="1">
    <source>
        <dbReference type="ARBA" id="ARBA00001947"/>
    </source>
</evidence>
<feature type="active site" description="Proton donor/acceptor" evidence="7">
    <location>
        <position position="329"/>
    </location>
</feature>
<dbReference type="Gene3D" id="3.40.630.10">
    <property type="entry name" value="Zn peptidases"/>
    <property type="match status" value="1"/>
</dbReference>
<feature type="signal peptide" evidence="8">
    <location>
        <begin position="1"/>
        <end position="22"/>
    </location>
</feature>
<keyword evidence="6" id="KW-0482">Metalloprotease</keyword>
<dbReference type="CDD" id="cd01653">
    <property type="entry name" value="GATase1"/>
    <property type="match status" value="1"/>
</dbReference>
<name>A0ABW2DJ85_9BACT</name>
<evidence type="ECO:0000313" key="11">
    <source>
        <dbReference type="Proteomes" id="UP001596405"/>
    </source>
</evidence>
<evidence type="ECO:0000256" key="8">
    <source>
        <dbReference type="SAM" id="SignalP"/>
    </source>
</evidence>
<evidence type="ECO:0000256" key="2">
    <source>
        <dbReference type="ARBA" id="ARBA00005988"/>
    </source>
</evidence>
<keyword evidence="3" id="KW-0645">Protease</keyword>
<evidence type="ECO:0000313" key="10">
    <source>
        <dbReference type="EMBL" id="MFC6997881.1"/>
    </source>
</evidence>
<dbReference type="SUPFAM" id="SSF52317">
    <property type="entry name" value="Class I glutamine amidotransferase-like"/>
    <property type="match status" value="1"/>
</dbReference>
<feature type="domain" description="Peptidase M14" evidence="9">
    <location>
        <begin position="40"/>
        <end position="357"/>
    </location>
</feature>
<sequence>MKNIFFTLLLLLCFAMSRATWAQQQPVQTPSQFLGYQLGDQFTYHARLVDYVQYLAAQNPAKMKLQTYGHTYEGRPLLLATISSPENLQRLEEIRSNNLKNAGLLSGQTTGGKQPAIVWLSYNIHGNESVSSEAVLQVLYDLLDPTNAQTQKWLENTVVLIDPCVNPDGRERYTQWYNRVRNRQPNASPWAWEHHEPWPGGRPNHYYFDLNRDWAWQTQIESKQRAVVYNQWLPQLHADFHEQAVDNPYYFAPSAKPYHDAITPWQREAQNFIGEYNRKYFDKNNWLYFTRESFDLFYPSYGDTWPTYQGAIAMTYEQGGSGRAGIVIEKADGDSLTLSQRIAHHHAASLATVEAMADKHEQVVREFKKFYSDAQTKPFGTYRSYVFNVQGDEGKINDLTNYLDRQQIKYGYANSGGSAKGFNYQTGKTESVRYNRGDLVISSYQPKSTLLNVLFEPNARLEDSVTYDITAWSLPYAYDLRGAAFTSRVAMTEKAAAPTKEVGSSAVKSYSVASSAATNTYAYIAKWNGVQDLRFMAALLKAKVRVRYSEVPFEQVKQKFSPGTLIITRTGNESLGAKFDEIVTRAADSLGIELTTSSTGFVTTGSDFGSRNVRYVKAPKVAVLTGEGVSPYGFGEIWHYFEQQIGYPVTVLGSDYFSRVPLAEFDVLILPTGSYGSILNEKTLSKVKDWVRAGGRLVALENAVTFLSDKPDFAVKKKLVDSTSTKKSSPATAADLKRYADRERTSISEEVQGSVFRVTLDNSHPLAFGYGNTYAALIRTSTLPQFLKDGWNVGVVKNEGPATGFVGAKVGDKLQNGLVLGVQEMGLGQVVYLVDNPLFRGFWQGGKLLFGNAVFMVGQ</sequence>
<keyword evidence="5" id="KW-0862">Zinc</keyword>
<dbReference type="PROSITE" id="PS52035">
    <property type="entry name" value="PEPTIDASE_M14"/>
    <property type="match status" value="1"/>
</dbReference>
<keyword evidence="11" id="KW-1185">Reference proteome</keyword>
<comment type="similarity">
    <text evidence="2 7">Belongs to the peptidase M14 family.</text>
</comment>
<protein>
    <submittedName>
        <fullName evidence="10">M14 family metallopeptidase</fullName>
    </submittedName>
</protein>
<evidence type="ECO:0000256" key="5">
    <source>
        <dbReference type="ARBA" id="ARBA00022833"/>
    </source>
</evidence>
<evidence type="ECO:0000256" key="4">
    <source>
        <dbReference type="ARBA" id="ARBA00022801"/>
    </source>
</evidence>